<keyword evidence="12" id="KW-1185">Reference proteome</keyword>
<reference evidence="11 12" key="1">
    <citation type="submission" date="2024-06" db="EMBL/GenBank/DDBJ databases">
        <authorList>
            <person name="Kaempfer P."/>
            <person name="Viver T."/>
        </authorList>
    </citation>
    <scope>NUCLEOTIDE SEQUENCE [LARGE SCALE GENOMIC DNA]</scope>
    <source>
        <strain evidence="11 12">ST-119</strain>
    </source>
</reference>
<evidence type="ECO:0000256" key="9">
    <source>
        <dbReference type="SAM" id="SignalP"/>
    </source>
</evidence>
<feature type="chain" id="PRO_5046284272" evidence="9">
    <location>
        <begin position="20"/>
        <end position="718"/>
    </location>
</feature>
<evidence type="ECO:0000259" key="10">
    <source>
        <dbReference type="Pfam" id="PF07715"/>
    </source>
</evidence>
<dbReference type="SUPFAM" id="SSF49464">
    <property type="entry name" value="Carboxypeptidase regulatory domain-like"/>
    <property type="match status" value="1"/>
</dbReference>
<evidence type="ECO:0000313" key="11">
    <source>
        <dbReference type="EMBL" id="MFL9844299.1"/>
    </source>
</evidence>
<dbReference type="EMBL" id="JBELPZ010000006">
    <property type="protein sequence ID" value="MFL9844299.1"/>
    <property type="molecule type" value="Genomic_DNA"/>
</dbReference>
<keyword evidence="11" id="KW-0675">Receptor</keyword>
<keyword evidence="3 8" id="KW-1134">Transmembrane beta strand</keyword>
<proteinExistence type="inferred from homology"/>
<dbReference type="Gene3D" id="2.40.170.20">
    <property type="entry name" value="TonB-dependent receptor, beta-barrel domain"/>
    <property type="match status" value="1"/>
</dbReference>
<sequence length="718" mass="80682">MKQTVTFLFFIMVLLPVAAQTTLSGQVTDKKGYPIATANVYIEGTYDGAVTNSDGNFSFTTQSTGMQTMVITFLTFGDVRESISIEDYKPTVFILKPSENTLDAVVISAGTFSAGDNTKVNALNALDIVTTAGSAGNIIAALQTLPGTQTVGEDGRLFVRGGEADETQTFIDGVRVAQPYGATANNVPARGRFSPFLFKGMTFSTGGYSAEYGEALSSVLLLNTIDEADQDKTEISVMTAGLALGNTQKWEKSSLSFNGAYMNLQPYQWLVPQKLDWNKPYQNFSGESVYRYHFNSGLLKVYTAFSRTDFDLNQKDINQLQPARVDMVNDNLYFNTSYKGMFGTQWTINTGVSYGYSHNAIMLNKNTVDNGEHSAHLKLKLTKGFTRHFKLSFGSDYFITDFKEDYAEPTGFTFNSGYNNGIAAIYTEADILFSSKFALKAGLRGSHSDIVNVTSLEPRIALAYKAGKKGQFSLAYGDFYQTPRQDYLKYDKSPEYEKTAHYIFNYMYNGDGQTFRAESYYKSYDNLVKYNTSTAQYNSVYNNNGYGYARGIDLFWRDAKLFKNTEYWVSYSYIDSERDYKNYEKQVTPNYIATHNLSVVTKYWITSLRSQLGVTYSFNSGRPYNNPNQAAFMDARTKSYNNLSLSWAWLFTQQKIVYFSVSNVLGTNNVFDYTYADNPGADGQFARHAVTQPADRFFFVGFFWTISNDETSNQLDNL</sequence>
<dbReference type="PANTHER" id="PTHR30069:SF29">
    <property type="entry name" value="HEMOGLOBIN AND HEMOGLOBIN-HAPTOGLOBIN-BINDING PROTEIN 1-RELATED"/>
    <property type="match status" value="1"/>
</dbReference>
<dbReference type="Gene3D" id="2.170.130.10">
    <property type="entry name" value="TonB-dependent receptor, plug domain"/>
    <property type="match status" value="1"/>
</dbReference>
<dbReference type="Gene3D" id="2.60.40.1120">
    <property type="entry name" value="Carboxypeptidase-like, regulatory domain"/>
    <property type="match status" value="1"/>
</dbReference>
<dbReference type="InterPro" id="IPR036942">
    <property type="entry name" value="Beta-barrel_TonB_sf"/>
</dbReference>
<accession>A0ABW8YVM5</accession>
<keyword evidence="2 8" id="KW-0813">Transport</keyword>
<evidence type="ECO:0000256" key="6">
    <source>
        <dbReference type="ARBA" id="ARBA00023136"/>
    </source>
</evidence>
<organism evidence="11 12">
    <name type="scientific">Flavobacterium rhizosphaerae</name>
    <dbReference type="NCBI Taxonomy" id="3163298"/>
    <lineage>
        <taxon>Bacteria</taxon>
        <taxon>Pseudomonadati</taxon>
        <taxon>Bacteroidota</taxon>
        <taxon>Flavobacteriia</taxon>
        <taxon>Flavobacteriales</taxon>
        <taxon>Flavobacteriaceae</taxon>
        <taxon>Flavobacterium</taxon>
    </lineage>
</organism>
<dbReference type="InterPro" id="IPR039426">
    <property type="entry name" value="TonB-dep_rcpt-like"/>
</dbReference>
<comment type="caution">
    <text evidence="11">The sequence shown here is derived from an EMBL/GenBank/DDBJ whole genome shotgun (WGS) entry which is preliminary data.</text>
</comment>
<dbReference type="SUPFAM" id="SSF56935">
    <property type="entry name" value="Porins"/>
    <property type="match status" value="1"/>
</dbReference>
<comment type="subcellular location">
    <subcellularLocation>
        <location evidence="1 8">Cell outer membrane</location>
        <topology evidence="1 8">Multi-pass membrane protein</topology>
    </subcellularLocation>
</comment>
<dbReference type="Pfam" id="PF13715">
    <property type="entry name" value="CarbopepD_reg_2"/>
    <property type="match status" value="1"/>
</dbReference>
<keyword evidence="4 8" id="KW-0812">Transmembrane</keyword>
<evidence type="ECO:0000256" key="4">
    <source>
        <dbReference type="ARBA" id="ARBA00022692"/>
    </source>
</evidence>
<protein>
    <submittedName>
        <fullName evidence="11">TonB-dependent receptor</fullName>
    </submittedName>
</protein>
<evidence type="ECO:0000256" key="5">
    <source>
        <dbReference type="ARBA" id="ARBA00022729"/>
    </source>
</evidence>
<evidence type="ECO:0000256" key="7">
    <source>
        <dbReference type="ARBA" id="ARBA00023237"/>
    </source>
</evidence>
<dbReference type="Proteomes" id="UP001629156">
    <property type="component" value="Unassembled WGS sequence"/>
</dbReference>
<feature type="signal peptide" evidence="9">
    <location>
        <begin position="1"/>
        <end position="19"/>
    </location>
</feature>
<dbReference type="PROSITE" id="PS52016">
    <property type="entry name" value="TONB_DEPENDENT_REC_3"/>
    <property type="match status" value="1"/>
</dbReference>
<evidence type="ECO:0000256" key="2">
    <source>
        <dbReference type="ARBA" id="ARBA00022448"/>
    </source>
</evidence>
<dbReference type="InterPro" id="IPR037066">
    <property type="entry name" value="Plug_dom_sf"/>
</dbReference>
<evidence type="ECO:0000256" key="1">
    <source>
        <dbReference type="ARBA" id="ARBA00004571"/>
    </source>
</evidence>
<evidence type="ECO:0000256" key="8">
    <source>
        <dbReference type="PROSITE-ProRule" id="PRU01360"/>
    </source>
</evidence>
<dbReference type="InterPro" id="IPR012910">
    <property type="entry name" value="Plug_dom"/>
</dbReference>
<gene>
    <name evidence="11" type="ORF">ABS766_07705</name>
</gene>
<keyword evidence="6 8" id="KW-0472">Membrane</keyword>
<keyword evidence="7 8" id="KW-0998">Cell outer membrane</keyword>
<evidence type="ECO:0000256" key="3">
    <source>
        <dbReference type="ARBA" id="ARBA00022452"/>
    </source>
</evidence>
<dbReference type="InterPro" id="IPR008969">
    <property type="entry name" value="CarboxyPept-like_regulatory"/>
</dbReference>
<dbReference type="Pfam" id="PF07715">
    <property type="entry name" value="Plug"/>
    <property type="match status" value="1"/>
</dbReference>
<comment type="similarity">
    <text evidence="8">Belongs to the TonB-dependent receptor family.</text>
</comment>
<evidence type="ECO:0000313" key="12">
    <source>
        <dbReference type="Proteomes" id="UP001629156"/>
    </source>
</evidence>
<name>A0ABW8YVM5_9FLAO</name>
<keyword evidence="5 9" id="KW-0732">Signal</keyword>
<dbReference type="PANTHER" id="PTHR30069">
    <property type="entry name" value="TONB-DEPENDENT OUTER MEMBRANE RECEPTOR"/>
    <property type="match status" value="1"/>
</dbReference>
<dbReference type="RefSeq" id="WP_408084550.1">
    <property type="nucleotide sequence ID" value="NZ_JBELPZ010000006.1"/>
</dbReference>
<feature type="domain" description="TonB-dependent receptor plug" evidence="10">
    <location>
        <begin position="125"/>
        <end position="214"/>
    </location>
</feature>